<name>A0A8R1ISV5_CAEJA</name>
<accession>A0A8R1ISV5</accession>
<dbReference type="AlphaFoldDB" id="A0A8R1ISV5"/>
<organism evidence="2 3">
    <name type="scientific">Caenorhabditis japonica</name>
    <dbReference type="NCBI Taxonomy" id="281687"/>
    <lineage>
        <taxon>Eukaryota</taxon>
        <taxon>Metazoa</taxon>
        <taxon>Ecdysozoa</taxon>
        <taxon>Nematoda</taxon>
        <taxon>Chromadorea</taxon>
        <taxon>Rhabditida</taxon>
        <taxon>Rhabditina</taxon>
        <taxon>Rhabditomorpha</taxon>
        <taxon>Rhabditoidea</taxon>
        <taxon>Rhabditidae</taxon>
        <taxon>Peloderinae</taxon>
        <taxon>Caenorhabditis</taxon>
    </lineage>
</organism>
<keyword evidence="3" id="KW-1185">Reference proteome</keyword>
<feature type="domain" description="Nucleotide-diphospho-sugar transferase" evidence="1">
    <location>
        <begin position="2"/>
        <end position="130"/>
    </location>
</feature>
<evidence type="ECO:0000259" key="1">
    <source>
        <dbReference type="Pfam" id="PF03407"/>
    </source>
</evidence>
<dbReference type="InterPro" id="IPR005069">
    <property type="entry name" value="Nucl-diP-sugar_transferase"/>
</dbReference>
<dbReference type="PANTHER" id="PTHR31967">
    <property type="entry name" value="GROUNDHOG (HEDGEHOG-LIKE FAMILY)-RELATED"/>
    <property type="match status" value="1"/>
</dbReference>
<reference evidence="2" key="2">
    <citation type="submission" date="2022-06" db="UniProtKB">
        <authorList>
            <consortium name="EnsemblMetazoa"/>
        </authorList>
    </citation>
    <scope>IDENTIFICATION</scope>
    <source>
        <strain evidence="2">DF5081</strain>
    </source>
</reference>
<reference evidence="3" key="1">
    <citation type="submission" date="2010-08" db="EMBL/GenBank/DDBJ databases">
        <authorList>
            <consortium name="Caenorhabditis japonica Sequencing Consortium"/>
            <person name="Wilson R.K."/>
        </authorList>
    </citation>
    <scope>NUCLEOTIDE SEQUENCE [LARGE SCALE GENOMIC DNA]</scope>
    <source>
        <strain evidence="3">DF5081</strain>
    </source>
</reference>
<proteinExistence type="predicted"/>
<evidence type="ECO:0000313" key="3">
    <source>
        <dbReference type="Proteomes" id="UP000005237"/>
    </source>
</evidence>
<sequence length="162" mass="19035">MLREKYPAIPSVVVDLNPLKESVEEDVENRRYIIYQIILLMRARICASFALRGINFWAMQQDTLWVENFESMNLEDRYPNDNLIFDTVGNDQITEYKRMHGWICGSTFFVRGNAATHQFFMQVKNILLLYMAIVDSRCLFGRVSVVAMKWDQKRDSIINPRG</sequence>
<dbReference type="Pfam" id="PF03407">
    <property type="entry name" value="Nucleotid_trans"/>
    <property type="match status" value="1"/>
</dbReference>
<protein>
    <submittedName>
        <fullName evidence="2">Nucleotid_trans domain-containing protein</fullName>
    </submittedName>
</protein>
<evidence type="ECO:0000313" key="2">
    <source>
        <dbReference type="EnsemblMetazoa" id="CJA36304.1"/>
    </source>
</evidence>
<dbReference type="EnsemblMetazoa" id="CJA36304.1">
    <property type="protein sequence ID" value="CJA36304.1"/>
    <property type="gene ID" value="WBGene00212151"/>
</dbReference>
<dbReference type="Proteomes" id="UP000005237">
    <property type="component" value="Unassembled WGS sequence"/>
</dbReference>
<dbReference type="PANTHER" id="PTHR31967:SF24">
    <property type="entry name" value="NUCLEOTIDE-DIPHOSPHO-SUGAR TRANSFERASE DOMAIN-CONTAINING PROTEIN"/>
    <property type="match status" value="1"/>
</dbReference>